<sequence length="639" mass="68370">MPSIRNRQDDGQIQALSAQLQSLSQSATEAISSVSSSASSAISQISRSADQATQSIRQSASQAADQANRQLSQTESSASSALSAVNARASDQISQSLASMSSRISVNLASAQSSASNAVSSARSAASQFAASKIQAFKAGASETRCDANPQAQQMEPNSVSASNAAIIITVSIIATAILSVASTCLFMRYRRKRMSSRGENTRGSKDRTYEKPVAVRGSLSPRFPRFGKGARAPADNFKLPSILPPVAQSRDIQSKAPNDIGFATIAYSDLEENRGANQAANDADDTQSSTKSNTLRFQKNKGVSSATAVRLIRVSSGKSRASFSADAPETATGFLPPLPIVSTPNQPLKAVSISAPYQPVTESPSQTGNTGTQPPKEKEPAFEGQPGSVEPIRTPETQVPGWRPPIPLTATGRDRFRFRDSSELESAEPTPTKTDTMPPPNTSTLSPRLPRSASLQRTNRGDFTRTMPTGQPKNGKGTFATFPRIRGEPSRVRSEPSRLGRPDLSELPASRGNVHQPPTQPSQCRRLPKACTLPTARRLQRRTAADGILEGTRLSQYTTVAYYASGDDKDLSSKQPRVTKEPPRVTCGWAELHASQFSPHEPTLLGVQESRMGSSHYYSTECSARIFGALHVLRPLLS</sequence>
<name>A0ACC1P878_9PEZI</name>
<dbReference type="EMBL" id="JAPDGR010000801">
    <property type="protein sequence ID" value="KAJ2987370.1"/>
    <property type="molecule type" value="Genomic_DNA"/>
</dbReference>
<evidence type="ECO:0000313" key="1">
    <source>
        <dbReference type="EMBL" id="KAJ2987370.1"/>
    </source>
</evidence>
<proteinExistence type="predicted"/>
<accession>A0ACC1P878</accession>
<organism evidence="1 2">
    <name type="scientific">Xylaria curta</name>
    <dbReference type="NCBI Taxonomy" id="42375"/>
    <lineage>
        <taxon>Eukaryota</taxon>
        <taxon>Fungi</taxon>
        <taxon>Dikarya</taxon>
        <taxon>Ascomycota</taxon>
        <taxon>Pezizomycotina</taxon>
        <taxon>Sordariomycetes</taxon>
        <taxon>Xylariomycetidae</taxon>
        <taxon>Xylariales</taxon>
        <taxon>Xylariaceae</taxon>
        <taxon>Xylaria</taxon>
    </lineage>
</organism>
<evidence type="ECO:0000313" key="2">
    <source>
        <dbReference type="Proteomes" id="UP001143856"/>
    </source>
</evidence>
<gene>
    <name evidence="1" type="ORF">NUW58_g4548</name>
</gene>
<keyword evidence="2" id="KW-1185">Reference proteome</keyword>
<comment type="caution">
    <text evidence="1">The sequence shown here is derived from an EMBL/GenBank/DDBJ whole genome shotgun (WGS) entry which is preliminary data.</text>
</comment>
<reference evidence="1" key="1">
    <citation type="submission" date="2022-10" db="EMBL/GenBank/DDBJ databases">
        <title>Genome Sequence of Xylaria curta.</title>
        <authorList>
            <person name="Buettner E."/>
        </authorList>
    </citation>
    <scope>NUCLEOTIDE SEQUENCE</scope>
    <source>
        <strain evidence="1">Babe10</strain>
    </source>
</reference>
<dbReference type="Proteomes" id="UP001143856">
    <property type="component" value="Unassembled WGS sequence"/>
</dbReference>
<protein>
    <submittedName>
        <fullName evidence="1">Uncharacterized protein</fullName>
    </submittedName>
</protein>